<evidence type="ECO:0000256" key="1">
    <source>
        <dbReference type="SAM" id="MobiDB-lite"/>
    </source>
</evidence>
<reference evidence="2" key="1">
    <citation type="submission" date="2021-07" db="EMBL/GenBank/DDBJ databases">
        <authorList>
            <person name="Catto M.A."/>
            <person name="Jacobson A."/>
            <person name="Kennedy G."/>
            <person name="Labadie P."/>
            <person name="Hunt B.G."/>
            <person name="Srinivasan R."/>
        </authorList>
    </citation>
    <scope>NUCLEOTIDE SEQUENCE</scope>
    <source>
        <strain evidence="2">PL_HMW_Pooled</strain>
        <tissue evidence="2">Head</tissue>
    </source>
</reference>
<accession>A0AAE1LBI7</accession>
<feature type="compositionally biased region" description="Basic and acidic residues" evidence="1">
    <location>
        <begin position="158"/>
        <end position="170"/>
    </location>
</feature>
<dbReference type="EMBL" id="JAHWGI010000327">
    <property type="protein sequence ID" value="KAK3913548.1"/>
    <property type="molecule type" value="Genomic_DNA"/>
</dbReference>
<feature type="compositionally biased region" description="Basic and acidic residues" evidence="1">
    <location>
        <begin position="100"/>
        <end position="120"/>
    </location>
</feature>
<name>A0AAE1LBI7_9NEOP</name>
<dbReference type="Proteomes" id="UP001219518">
    <property type="component" value="Unassembled WGS sequence"/>
</dbReference>
<feature type="compositionally biased region" description="Basic residues" evidence="1">
    <location>
        <begin position="7"/>
        <end position="26"/>
    </location>
</feature>
<evidence type="ECO:0000313" key="3">
    <source>
        <dbReference type="Proteomes" id="UP001219518"/>
    </source>
</evidence>
<dbReference type="AlphaFoldDB" id="A0AAE1LBI7"/>
<proteinExistence type="predicted"/>
<feature type="region of interest" description="Disordered" evidence="1">
    <location>
        <begin position="1"/>
        <end position="197"/>
    </location>
</feature>
<gene>
    <name evidence="2" type="ORF">KUF71_023005</name>
</gene>
<sequence length="361" mass="40658">MNSKEPHVRKKMKSIGKENRRPRKRILSPSVDSEDDPPTEGMCTDVSDSDSGPELTEADLAEARKLAKERKRQDLDKLSVMAKSPSFATDDEQPLSMWKHCVDMREGRPGEEAKPPHERSPLTGGPAGGASFSHGVDGSSNFNVQHPLSSPNRLVSLRVDREHPSSDSKKPTSPVRMRIISNSESGRSLSVSCDSDTDQEAPLKQVVRLPRTKRPRYEKRQFEGEYFKCHKEDEGVVQLHPGYEIYIKEEHLRNIKRDSKTGPMMARLLLKAIYSEEALRSVLLLAAPRVHRNFLGLPCILMAFMQPMGDRVGWGSRKGAINKRATKRHWPTISLTNVKKAFSDVLCEDRYAARLLAQQQA</sequence>
<comment type="caution">
    <text evidence="2">The sequence shown here is derived from an EMBL/GenBank/DDBJ whole genome shotgun (WGS) entry which is preliminary data.</text>
</comment>
<protein>
    <submittedName>
        <fullName evidence="2">BEN domain-containing protein B1</fullName>
    </submittedName>
</protein>
<keyword evidence="3" id="KW-1185">Reference proteome</keyword>
<feature type="compositionally biased region" description="Polar residues" evidence="1">
    <location>
        <begin position="138"/>
        <end position="153"/>
    </location>
</feature>
<organism evidence="2 3">
    <name type="scientific">Frankliniella fusca</name>
    <dbReference type="NCBI Taxonomy" id="407009"/>
    <lineage>
        <taxon>Eukaryota</taxon>
        <taxon>Metazoa</taxon>
        <taxon>Ecdysozoa</taxon>
        <taxon>Arthropoda</taxon>
        <taxon>Hexapoda</taxon>
        <taxon>Insecta</taxon>
        <taxon>Pterygota</taxon>
        <taxon>Neoptera</taxon>
        <taxon>Paraneoptera</taxon>
        <taxon>Thysanoptera</taxon>
        <taxon>Terebrantia</taxon>
        <taxon>Thripoidea</taxon>
        <taxon>Thripidae</taxon>
        <taxon>Frankliniella</taxon>
    </lineage>
</organism>
<feature type="compositionally biased region" description="Polar residues" evidence="1">
    <location>
        <begin position="180"/>
        <end position="194"/>
    </location>
</feature>
<reference evidence="2" key="2">
    <citation type="journal article" date="2023" name="BMC Genomics">
        <title>Pest status, molecular evolution, and epigenetic factors derived from the genome assembly of Frankliniella fusca, a thysanopteran phytovirus vector.</title>
        <authorList>
            <person name="Catto M.A."/>
            <person name="Labadie P.E."/>
            <person name="Jacobson A.L."/>
            <person name="Kennedy G.G."/>
            <person name="Srinivasan R."/>
            <person name="Hunt B.G."/>
        </authorList>
    </citation>
    <scope>NUCLEOTIDE SEQUENCE</scope>
    <source>
        <strain evidence="2">PL_HMW_Pooled</strain>
    </source>
</reference>
<feature type="compositionally biased region" description="Basic and acidic residues" evidence="1">
    <location>
        <begin position="61"/>
        <end position="77"/>
    </location>
</feature>
<evidence type="ECO:0000313" key="2">
    <source>
        <dbReference type="EMBL" id="KAK3913548.1"/>
    </source>
</evidence>